<dbReference type="AlphaFoldDB" id="A0A8J4W0Y6"/>
<sequence length="67" mass="7369">MAKKPLGPTGEFFKREGRVEEAPDADEVTGSRHDPTTFWPRHRPRCPSASTSSASKVYKGSSLPLLL</sequence>
<dbReference type="EMBL" id="JRKL02001152">
    <property type="protein sequence ID" value="KAF3965681.1"/>
    <property type="molecule type" value="Genomic_DNA"/>
</dbReference>
<feature type="compositionally biased region" description="Basic and acidic residues" evidence="1">
    <location>
        <begin position="12"/>
        <end position="21"/>
    </location>
</feature>
<feature type="region of interest" description="Disordered" evidence="1">
    <location>
        <begin position="1"/>
        <end position="67"/>
    </location>
</feature>
<keyword evidence="3" id="KW-1185">Reference proteome</keyword>
<protein>
    <submittedName>
        <fullName evidence="2">Uncharacterized protein</fullName>
    </submittedName>
</protein>
<evidence type="ECO:0000313" key="2">
    <source>
        <dbReference type="EMBL" id="KAF3965681.1"/>
    </source>
</evidence>
<evidence type="ECO:0000313" key="3">
    <source>
        <dbReference type="Proteomes" id="UP000737018"/>
    </source>
</evidence>
<comment type="caution">
    <text evidence="2">The sequence shown here is derived from an EMBL/GenBank/DDBJ whole genome shotgun (WGS) entry which is preliminary data.</text>
</comment>
<organism evidence="2 3">
    <name type="scientific">Castanea mollissima</name>
    <name type="common">Chinese chestnut</name>
    <dbReference type="NCBI Taxonomy" id="60419"/>
    <lineage>
        <taxon>Eukaryota</taxon>
        <taxon>Viridiplantae</taxon>
        <taxon>Streptophyta</taxon>
        <taxon>Embryophyta</taxon>
        <taxon>Tracheophyta</taxon>
        <taxon>Spermatophyta</taxon>
        <taxon>Magnoliopsida</taxon>
        <taxon>eudicotyledons</taxon>
        <taxon>Gunneridae</taxon>
        <taxon>Pentapetalae</taxon>
        <taxon>rosids</taxon>
        <taxon>fabids</taxon>
        <taxon>Fagales</taxon>
        <taxon>Fagaceae</taxon>
        <taxon>Castanea</taxon>
    </lineage>
</organism>
<dbReference type="Proteomes" id="UP000737018">
    <property type="component" value="Unassembled WGS sequence"/>
</dbReference>
<gene>
    <name evidence="2" type="ORF">CMV_010144</name>
</gene>
<feature type="non-terminal residue" evidence="2">
    <location>
        <position position="67"/>
    </location>
</feature>
<proteinExistence type="predicted"/>
<reference evidence="2" key="1">
    <citation type="submission" date="2020-03" db="EMBL/GenBank/DDBJ databases">
        <title>Castanea mollissima Vanexum genome sequencing.</title>
        <authorList>
            <person name="Staton M."/>
        </authorList>
    </citation>
    <scope>NUCLEOTIDE SEQUENCE</scope>
    <source>
        <tissue evidence="2">Leaf</tissue>
    </source>
</reference>
<dbReference type="OrthoDB" id="521512at2759"/>
<evidence type="ECO:0000256" key="1">
    <source>
        <dbReference type="SAM" id="MobiDB-lite"/>
    </source>
</evidence>
<name>A0A8J4W0Y6_9ROSI</name>
<accession>A0A8J4W0Y6</accession>